<dbReference type="STRING" id="1121451.DESAM_23047"/>
<dbReference type="PROSITE" id="PS50110">
    <property type="entry name" value="RESPONSE_REGULATORY"/>
    <property type="match status" value="1"/>
</dbReference>
<evidence type="ECO:0000256" key="2">
    <source>
        <dbReference type="ARBA" id="ARBA00023012"/>
    </source>
</evidence>
<dbReference type="KEGG" id="dhy:DESAM_23047"/>
<feature type="modified residue" description="4-aspartylphosphate" evidence="4">
    <location>
        <position position="51"/>
    </location>
</feature>
<dbReference type="PANTHER" id="PTHR48111:SF40">
    <property type="entry name" value="PHOSPHATE REGULON TRANSCRIPTIONAL REGULATORY PROTEIN PHOB"/>
    <property type="match status" value="1"/>
</dbReference>
<dbReference type="GO" id="GO:0000156">
    <property type="term" value="F:phosphorelay response regulator activity"/>
    <property type="evidence" value="ECO:0007669"/>
    <property type="project" value="TreeGrafter"/>
</dbReference>
<evidence type="ECO:0000259" key="5">
    <source>
        <dbReference type="PROSITE" id="PS50110"/>
    </source>
</evidence>
<protein>
    <submittedName>
        <fullName evidence="6">Response regulator receiver protein</fullName>
    </submittedName>
</protein>
<dbReference type="OrthoDB" id="9800029at2"/>
<keyword evidence="1 4" id="KW-0597">Phosphoprotein</keyword>
<dbReference type="InterPro" id="IPR001789">
    <property type="entry name" value="Sig_transdc_resp-reg_receiver"/>
</dbReference>
<keyword evidence="7" id="KW-1185">Reference proteome</keyword>
<dbReference type="RefSeq" id="WP_015337911.1">
    <property type="nucleotide sequence ID" value="NC_020055.1"/>
</dbReference>
<dbReference type="HOGENOM" id="CLU_000445_69_8_7"/>
<dbReference type="PATRIC" id="fig|1121451.3.peg.3252"/>
<dbReference type="GO" id="GO:0000976">
    <property type="term" value="F:transcription cis-regulatory region binding"/>
    <property type="evidence" value="ECO:0007669"/>
    <property type="project" value="TreeGrafter"/>
</dbReference>
<sequence length="117" mass="13116">MKILLVDDEAELVSALSERLYFRGFEADWVSSGKEAMKKVTENEYVLAVLDVKMPRMSGLELRAKLEDIRPGMKYIFLSGHGSEDDYAVGTAKAECYLVKPVKIEELVEKINQALGS</sequence>
<gene>
    <name evidence="6" type="ORF">DESAM_23047</name>
</gene>
<feature type="domain" description="Response regulatory" evidence="5">
    <location>
        <begin position="2"/>
        <end position="115"/>
    </location>
</feature>
<dbReference type="Proteomes" id="UP000010808">
    <property type="component" value="Chromosome"/>
</dbReference>
<proteinExistence type="predicted"/>
<keyword evidence="2" id="KW-0902">Two-component regulatory system</keyword>
<dbReference type="SUPFAM" id="SSF52172">
    <property type="entry name" value="CheY-like"/>
    <property type="match status" value="1"/>
</dbReference>
<evidence type="ECO:0000256" key="3">
    <source>
        <dbReference type="ARBA" id="ARBA00023125"/>
    </source>
</evidence>
<dbReference type="GO" id="GO:0006355">
    <property type="term" value="P:regulation of DNA-templated transcription"/>
    <property type="evidence" value="ECO:0007669"/>
    <property type="project" value="TreeGrafter"/>
</dbReference>
<name>L0REY0_9BACT</name>
<dbReference type="EMBL" id="FO203522">
    <property type="protein sequence ID" value="CCO25314.1"/>
    <property type="molecule type" value="Genomic_DNA"/>
</dbReference>
<dbReference type="GO" id="GO:0032993">
    <property type="term" value="C:protein-DNA complex"/>
    <property type="evidence" value="ECO:0007669"/>
    <property type="project" value="TreeGrafter"/>
</dbReference>
<keyword evidence="3" id="KW-0238">DNA-binding</keyword>
<evidence type="ECO:0000313" key="7">
    <source>
        <dbReference type="Proteomes" id="UP000010808"/>
    </source>
</evidence>
<dbReference type="AlphaFoldDB" id="L0REY0"/>
<dbReference type="GO" id="GO:0005829">
    <property type="term" value="C:cytosol"/>
    <property type="evidence" value="ECO:0007669"/>
    <property type="project" value="TreeGrafter"/>
</dbReference>
<evidence type="ECO:0000256" key="4">
    <source>
        <dbReference type="PROSITE-ProRule" id="PRU00169"/>
    </source>
</evidence>
<evidence type="ECO:0000313" key="6">
    <source>
        <dbReference type="EMBL" id="CCO25314.1"/>
    </source>
</evidence>
<evidence type="ECO:0000256" key="1">
    <source>
        <dbReference type="ARBA" id="ARBA00022553"/>
    </source>
</evidence>
<accession>L0REY0</accession>
<organism evidence="6 7">
    <name type="scientific">Maridesulfovibrio hydrothermalis AM13 = DSM 14728</name>
    <dbReference type="NCBI Taxonomy" id="1121451"/>
    <lineage>
        <taxon>Bacteria</taxon>
        <taxon>Pseudomonadati</taxon>
        <taxon>Thermodesulfobacteriota</taxon>
        <taxon>Desulfovibrionia</taxon>
        <taxon>Desulfovibrionales</taxon>
        <taxon>Desulfovibrionaceae</taxon>
        <taxon>Maridesulfovibrio</taxon>
    </lineage>
</organism>
<dbReference type="Gene3D" id="3.40.50.2300">
    <property type="match status" value="1"/>
</dbReference>
<dbReference type="eggNOG" id="COG0745">
    <property type="taxonomic scope" value="Bacteria"/>
</dbReference>
<reference evidence="6 7" key="1">
    <citation type="submission" date="2012-10" db="EMBL/GenBank/DDBJ databases">
        <authorList>
            <person name="Genoscope - CEA"/>
        </authorList>
    </citation>
    <scope>NUCLEOTIDE SEQUENCE [LARGE SCALE GENOMIC DNA]</scope>
    <source>
        <strain evidence="7">AM13 / DSM 14728</strain>
    </source>
</reference>
<dbReference type="PANTHER" id="PTHR48111">
    <property type="entry name" value="REGULATOR OF RPOS"/>
    <property type="match status" value="1"/>
</dbReference>
<dbReference type="Pfam" id="PF00072">
    <property type="entry name" value="Response_reg"/>
    <property type="match status" value="1"/>
</dbReference>
<dbReference type="InterPro" id="IPR039420">
    <property type="entry name" value="WalR-like"/>
</dbReference>
<dbReference type="SMART" id="SM00448">
    <property type="entry name" value="REC"/>
    <property type="match status" value="1"/>
</dbReference>
<dbReference type="InterPro" id="IPR011006">
    <property type="entry name" value="CheY-like_superfamily"/>
</dbReference>